<evidence type="ECO:0000256" key="5">
    <source>
        <dbReference type="SAM" id="SignalP"/>
    </source>
</evidence>
<comment type="similarity">
    <text evidence="2">Belongs to the LppX/LprAFG lipoprotein family.</text>
</comment>
<dbReference type="PROSITE" id="PS51257">
    <property type="entry name" value="PROKAR_LIPOPROTEIN"/>
    <property type="match status" value="1"/>
</dbReference>
<dbReference type="GO" id="GO:0030313">
    <property type="term" value="C:cell envelope"/>
    <property type="evidence" value="ECO:0007669"/>
    <property type="project" value="UniProtKB-SubCell"/>
</dbReference>
<dbReference type="InterPro" id="IPR029046">
    <property type="entry name" value="LolA/LolB/LppX"/>
</dbReference>
<feature type="chain" id="PRO_5038405384" evidence="5">
    <location>
        <begin position="23"/>
        <end position="232"/>
    </location>
</feature>
<keyword evidence="3" id="KW-0472">Membrane</keyword>
<evidence type="ECO:0000256" key="2">
    <source>
        <dbReference type="ARBA" id="ARBA00009194"/>
    </source>
</evidence>
<reference evidence="6 7" key="2">
    <citation type="submission" date="2019-08" db="EMBL/GenBank/DDBJ databases">
        <title>Amycolatopsis acidicola sp. nov., isolated from peat swamp forest soil.</title>
        <authorList>
            <person name="Srisuk N."/>
        </authorList>
    </citation>
    <scope>NUCLEOTIDE SEQUENCE [LARGE SCALE GENOMIC DNA]</scope>
    <source>
        <strain evidence="6 7">TBRC 6029</strain>
    </source>
</reference>
<comment type="subcellular location">
    <subcellularLocation>
        <location evidence="1">Cell envelope</location>
    </subcellularLocation>
</comment>
<accession>A0A558DCP8</accession>
<dbReference type="EMBL" id="VJWX01000036">
    <property type="protein sequence ID" value="TVT58815.1"/>
    <property type="molecule type" value="Genomic_DNA"/>
</dbReference>
<dbReference type="SUPFAM" id="SSF89392">
    <property type="entry name" value="Prokaryotic lipoproteins and lipoprotein localization factors"/>
    <property type="match status" value="1"/>
</dbReference>
<dbReference type="OrthoDB" id="3635284at2"/>
<evidence type="ECO:0000313" key="7">
    <source>
        <dbReference type="Proteomes" id="UP000320011"/>
    </source>
</evidence>
<feature type="region of interest" description="Disordered" evidence="4">
    <location>
        <begin position="67"/>
        <end position="88"/>
    </location>
</feature>
<dbReference type="RefSeq" id="WP_144586330.1">
    <property type="nucleotide sequence ID" value="NZ_VJWX01000036.1"/>
</dbReference>
<keyword evidence="3" id="KW-1003">Cell membrane</keyword>
<comment type="caution">
    <text evidence="6">The sequence shown here is derived from an EMBL/GenBank/DDBJ whole genome shotgun (WGS) entry which is preliminary data.</text>
</comment>
<keyword evidence="5" id="KW-0732">Signal</keyword>
<evidence type="ECO:0000256" key="4">
    <source>
        <dbReference type="SAM" id="MobiDB-lite"/>
    </source>
</evidence>
<evidence type="ECO:0000256" key="3">
    <source>
        <dbReference type="ARBA" id="ARBA00022475"/>
    </source>
</evidence>
<sequence>MLRRRTASFLVLILALVSGCTASPDTRGPLPDATGLVTAAAGSFEQVRTLQFDFSVSSTIPGLDIREVKGQASREGGPYGSASGQADMQESTNRFEMNFQIVGDRLHLANQHGLRTDEPVPPQYRPVLLMGPDSGLPKLLKSATGLKTETKEDVKGVPTYRVTGQLAKDVVAEVLPAVQANVDVKFWVTQSEPRTLVRVWMQLPPRQPNEGAVMLELGLSAANQPVGTTGVG</sequence>
<dbReference type="CDD" id="cd16334">
    <property type="entry name" value="LppX-like"/>
    <property type="match status" value="1"/>
</dbReference>
<keyword evidence="7" id="KW-1185">Reference proteome</keyword>
<evidence type="ECO:0000313" key="6">
    <source>
        <dbReference type="EMBL" id="TVT58815.1"/>
    </source>
</evidence>
<gene>
    <name evidence="6" type="ORF">FNH05_06345</name>
</gene>
<proteinExistence type="inferred from homology"/>
<dbReference type="InterPro" id="IPR009830">
    <property type="entry name" value="LppX/LprAFG"/>
</dbReference>
<name>A0A558DCP8_9PSEU</name>
<protein>
    <submittedName>
        <fullName evidence="6">LppX_LprAFG lipoprotein</fullName>
    </submittedName>
</protein>
<dbReference type="AlphaFoldDB" id="A0A558DCP8"/>
<dbReference type="Proteomes" id="UP000320011">
    <property type="component" value="Unassembled WGS sequence"/>
</dbReference>
<dbReference type="Gene3D" id="2.50.20.20">
    <property type="match status" value="1"/>
</dbReference>
<dbReference type="Pfam" id="PF07161">
    <property type="entry name" value="LppX_LprAFG"/>
    <property type="match status" value="1"/>
</dbReference>
<evidence type="ECO:0000256" key="1">
    <source>
        <dbReference type="ARBA" id="ARBA00004196"/>
    </source>
</evidence>
<organism evidence="6 7">
    <name type="scientific">Amycolatopsis rhizosphaerae</name>
    <dbReference type="NCBI Taxonomy" id="2053003"/>
    <lineage>
        <taxon>Bacteria</taxon>
        <taxon>Bacillati</taxon>
        <taxon>Actinomycetota</taxon>
        <taxon>Actinomycetes</taxon>
        <taxon>Pseudonocardiales</taxon>
        <taxon>Pseudonocardiaceae</taxon>
        <taxon>Amycolatopsis</taxon>
    </lineage>
</organism>
<keyword evidence="6" id="KW-0449">Lipoprotein</keyword>
<feature type="signal peptide" evidence="5">
    <location>
        <begin position="1"/>
        <end position="22"/>
    </location>
</feature>
<reference evidence="6 7" key="1">
    <citation type="submission" date="2019-07" db="EMBL/GenBank/DDBJ databases">
        <authorList>
            <person name="Duangmal K."/>
            <person name="Teo W.F.A."/>
        </authorList>
    </citation>
    <scope>NUCLEOTIDE SEQUENCE [LARGE SCALE GENOMIC DNA]</scope>
    <source>
        <strain evidence="6 7">TBRC 6029</strain>
    </source>
</reference>